<dbReference type="EMBL" id="WJBH02000007">
    <property type="protein sequence ID" value="KAI9555721.1"/>
    <property type="molecule type" value="Genomic_DNA"/>
</dbReference>
<proteinExistence type="predicted"/>
<dbReference type="AlphaFoldDB" id="A0AAD5PPZ8"/>
<protein>
    <submittedName>
        <fullName evidence="1">Uncharacterized protein</fullName>
    </submittedName>
</protein>
<evidence type="ECO:0000313" key="2">
    <source>
        <dbReference type="Proteomes" id="UP000820818"/>
    </source>
</evidence>
<reference evidence="1 2" key="1">
    <citation type="submission" date="2022-05" db="EMBL/GenBank/DDBJ databases">
        <title>A multi-omics perspective on studying reproductive biology in Daphnia sinensis.</title>
        <authorList>
            <person name="Jia J."/>
        </authorList>
    </citation>
    <scope>NUCLEOTIDE SEQUENCE [LARGE SCALE GENOMIC DNA]</scope>
    <source>
        <strain evidence="1 2">WSL</strain>
    </source>
</reference>
<evidence type="ECO:0000313" key="1">
    <source>
        <dbReference type="EMBL" id="KAI9555721.1"/>
    </source>
</evidence>
<dbReference type="Proteomes" id="UP000820818">
    <property type="component" value="Linkage Group LG7"/>
</dbReference>
<sequence>MFLHPSFSIPPHSSLQLHSNAEIAYSPAATCTTTKGYRADRVSALIYTRGSACVPLVVRYCPLLCEMFFILQRSFGAEMRQLGLITLTHIPV</sequence>
<organism evidence="1 2">
    <name type="scientific">Daphnia sinensis</name>
    <dbReference type="NCBI Taxonomy" id="1820382"/>
    <lineage>
        <taxon>Eukaryota</taxon>
        <taxon>Metazoa</taxon>
        <taxon>Ecdysozoa</taxon>
        <taxon>Arthropoda</taxon>
        <taxon>Crustacea</taxon>
        <taxon>Branchiopoda</taxon>
        <taxon>Diplostraca</taxon>
        <taxon>Cladocera</taxon>
        <taxon>Anomopoda</taxon>
        <taxon>Daphniidae</taxon>
        <taxon>Daphnia</taxon>
        <taxon>Daphnia similis group</taxon>
    </lineage>
</organism>
<accession>A0AAD5PPZ8</accession>
<name>A0AAD5PPZ8_9CRUS</name>
<keyword evidence="2" id="KW-1185">Reference proteome</keyword>
<comment type="caution">
    <text evidence="1">The sequence shown here is derived from an EMBL/GenBank/DDBJ whole genome shotgun (WGS) entry which is preliminary data.</text>
</comment>
<gene>
    <name evidence="1" type="ORF">GHT06_018236</name>
</gene>